<reference evidence="2 3" key="1">
    <citation type="submission" date="2020-04" db="EMBL/GenBank/DDBJ databases">
        <authorList>
            <person name="De Canck E."/>
        </authorList>
    </citation>
    <scope>NUCLEOTIDE SEQUENCE [LARGE SCALE GENOMIC DNA]</scope>
    <source>
        <strain evidence="2 3">LMG 26858</strain>
    </source>
</reference>
<dbReference type="AlphaFoldDB" id="A0A6S7C2K5"/>
<dbReference type="EC" id="1.1.1.127" evidence="2"/>
<evidence type="ECO:0000256" key="1">
    <source>
        <dbReference type="ARBA" id="ARBA00006484"/>
    </source>
</evidence>
<evidence type="ECO:0000313" key="2">
    <source>
        <dbReference type="EMBL" id="CAB3827848.1"/>
    </source>
</evidence>
<dbReference type="InterPro" id="IPR036291">
    <property type="entry name" value="NAD(P)-bd_dom_sf"/>
</dbReference>
<dbReference type="Gene3D" id="3.40.50.720">
    <property type="entry name" value="NAD(P)-binding Rossmann-like Domain"/>
    <property type="match status" value="1"/>
</dbReference>
<dbReference type="GO" id="GO:0047001">
    <property type="term" value="F:2-dehydro-3-deoxy-D-gluconate 5-dehydrogenase activity"/>
    <property type="evidence" value="ECO:0007669"/>
    <property type="project" value="UniProtKB-EC"/>
</dbReference>
<gene>
    <name evidence="2" type="primary">kduD_1</name>
    <name evidence="2" type="ORF">LMG26858_00537</name>
</gene>
<organism evidence="2 3">
    <name type="scientific">Achromobacter anxifer</name>
    <dbReference type="NCBI Taxonomy" id="1287737"/>
    <lineage>
        <taxon>Bacteria</taxon>
        <taxon>Pseudomonadati</taxon>
        <taxon>Pseudomonadota</taxon>
        <taxon>Betaproteobacteria</taxon>
        <taxon>Burkholderiales</taxon>
        <taxon>Alcaligenaceae</taxon>
        <taxon>Achromobacter</taxon>
    </lineage>
</organism>
<dbReference type="SUPFAM" id="SSF51735">
    <property type="entry name" value="NAD(P)-binding Rossmann-fold domains"/>
    <property type="match status" value="1"/>
</dbReference>
<dbReference type="GO" id="GO:0030497">
    <property type="term" value="P:fatty acid elongation"/>
    <property type="evidence" value="ECO:0007669"/>
    <property type="project" value="TreeGrafter"/>
</dbReference>
<sequence>MSAAPAGLLEGKLALVTGAGQGNGRALALGLAAAGARVVATDVQAANAMQTASAIIAAGGEAWSHALDVTDPEACAAIAAQVQLEVGPIDVLVNNAGILIREGIDSPRAAENWKRVLDVNLNGSFNMIHAFLGALRATRGVIINVGSIASFAGVGSTLGYSPSKGGVKMMTQAMARDLAPDGIRVNAIAPGVIETPMTQYTRDDPARLANFMQRIPLGRVGQPEDLVGPAVFLASPMALYVTGVSLPVDGGYLAV</sequence>
<dbReference type="PANTHER" id="PTHR42760:SF135">
    <property type="entry name" value="BLL7886 PROTEIN"/>
    <property type="match status" value="1"/>
</dbReference>
<dbReference type="PANTHER" id="PTHR42760">
    <property type="entry name" value="SHORT-CHAIN DEHYDROGENASES/REDUCTASES FAMILY MEMBER"/>
    <property type="match status" value="1"/>
</dbReference>
<dbReference type="FunFam" id="3.40.50.720:FF:000084">
    <property type="entry name" value="Short-chain dehydrogenase reductase"/>
    <property type="match status" value="1"/>
</dbReference>
<dbReference type="EMBL" id="CADILG010000002">
    <property type="protein sequence ID" value="CAB3827848.1"/>
    <property type="molecule type" value="Genomic_DNA"/>
</dbReference>
<protein>
    <submittedName>
        <fullName evidence="2">2-dehydro-3-deoxy-D-gluconate 5-dehydrogenase</fullName>
        <ecNumber evidence="2">1.1.1.127</ecNumber>
    </submittedName>
</protein>
<keyword evidence="3" id="KW-1185">Reference proteome</keyword>
<dbReference type="Pfam" id="PF13561">
    <property type="entry name" value="adh_short_C2"/>
    <property type="match status" value="1"/>
</dbReference>
<dbReference type="InterPro" id="IPR002347">
    <property type="entry name" value="SDR_fam"/>
</dbReference>
<accession>A0A6S7C2K5</accession>
<comment type="similarity">
    <text evidence="1">Belongs to the short-chain dehydrogenases/reductases (SDR) family.</text>
</comment>
<dbReference type="RefSeq" id="WP_175205442.1">
    <property type="nucleotide sequence ID" value="NZ_CADILG010000002.1"/>
</dbReference>
<proteinExistence type="inferred from homology"/>
<dbReference type="NCBIfam" id="NF005559">
    <property type="entry name" value="PRK07231.1"/>
    <property type="match status" value="1"/>
</dbReference>
<name>A0A6S7C2K5_9BURK</name>
<dbReference type="PRINTS" id="PR00080">
    <property type="entry name" value="SDRFAMILY"/>
</dbReference>
<evidence type="ECO:0000313" key="3">
    <source>
        <dbReference type="Proteomes" id="UP000494117"/>
    </source>
</evidence>
<dbReference type="Proteomes" id="UP000494117">
    <property type="component" value="Unassembled WGS sequence"/>
</dbReference>
<keyword evidence="2" id="KW-0560">Oxidoreductase</keyword>
<dbReference type="PRINTS" id="PR00081">
    <property type="entry name" value="GDHRDH"/>
</dbReference>